<accession>A0A1A8R6N1</accession>
<name>A0A1A8R6N1_9TELE</name>
<organism evidence="1">
    <name type="scientific">Nothobranchius rachovii</name>
    <name type="common">bluefin notho</name>
    <dbReference type="NCBI Taxonomy" id="451742"/>
    <lineage>
        <taxon>Eukaryota</taxon>
        <taxon>Metazoa</taxon>
        <taxon>Chordata</taxon>
        <taxon>Craniata</taxon>
        <taxon>Vertebrata</taxon>
        <taxon>Euteleostomi</taxon>
        <taxon>Actinopterygii</taxon>
        <taxon>Neopterygii</taxon>
        <taxon>Teleostei</taxon>
        <taxon>Neoteleostei</taxon>
        <taxon>Acanthomorphata</taxon>
        <taxon>Ovalentaria</taxon>
        <taxon>Atherinomorphae</taxon>
        <taxon>Cyprinodontiformes</taxon>
        <taxon>Nothobranchiidae</taxon>
        <taxon>Nothobranchius</taxon>
    </lineage>
</organism>
<gene>
    <name evidence="1" type="primary">Nfu_g_1_004755</name>
</gene>
<proteinExistence type="predicted"/>
<reference evidence="1" key="2">
    <citation type="submission" date="2016-06" db="EMBL/GenBank/DDBJ databases">
        <title>The genome of a short-lived fish provides insights into sex chromosome evolution and the genetic control of aging.</title>
        <authorList>
            <person name="Reichwald K."/>
            <person name="Felder M."/>
            <person name="Petzold A."/>
            <person name="Koch P."/>
            <person name="Groth M."/>
            <person name="Platzer M."/>
        </authorList>
    </citation>
    <scope>NUCLEOTIDE SEQUENCE</scope>
    <source>
        <tissue evidence="1">Brain</tissue>
    </source>
</reference>
<evidence type="ECO:0000313" key="1">
    <source>
        <dbReference type="EMBL" id="SBS01651.1"/>
    </source>
</evidence>
<protein>
    <submittedName>
        <fullName evidence="1">Uncharacterized protein</fullName>
    </submittedName>
</protein>
<sequence>VTLPPPLAARSQPLTCTHQPPLLPHLWIKQLLHLLDLPCSPRPDQTLSPLPAIKSPPGILLPVLHFIGSRFSLYSSFNNKHFYVLTGSLCCDSACRGSRNCHPAMTSVFKYICYVIKNM</sequence>
<reference evidence="1" key="1">
    <citation type="submission" date="2016-05" db="EMBL/GenBank/DDBJ databases">
        <authorList>
            <person name="Lavstsen T."/>
            <person name="Jespersen J.S."/>
        </authorList>
    </citation>
    <scope>NUCLEOTIDE SEQUENCE</scope>
    <source>
        <tissue evidence="1">Brain</tissue>
    </source>
</reference>
<feature type="non-terminal residue" evidence="1">
    <location>
        <position position="1"/>
    </location>
</feature>
<dbReference type="EMBL" id="HAEI01007394">
    <property type="protein sequence ID" value="SBS01651.1"/>
    <property type="molecule type" value="Transcribed_RNA"/>
</dbReference>
<dbReference type="AlphaFoldDB" id="A0A1A8R6N1"/>